<evidence type="ECO:0008006" key="3">
    <source>
        <dbReference type="Google" id="ProtNLM"/>
    </source>
</evidence>
<organism evidence="1 2">
    <name type="scientific">Dipteronia dyeriana</name>
    <dbReference type="NCBI Taxonomy" id="168575"/>
    <lineage>
        <taxon>Eukaryota</taxon>
        <taxon>Viridiplantae</taxon>
        <taxon>Streptophyta</taxon>
        <taxon>Embryophyta</taxon>
        <taxon>Tracheophyta</taxon>
        <taxon>Spermatophyta</taxon>
        <taxon>Magnoliopsida</taxon>
        <taxon>eudicotyledons</taxon>
        <taxon>Gunneridae</taxon>
        <taxon>Pentapetalae</taxon>
        <taxon>rosids</taxon>
        <taxon>malvids</taxon>
        <taxon>Sapindales</taxon>
        <taxon>Sapindaceae</taxon>
        <taxon>Hippocastanoideae</taxon>
        <taxon>Acereae</taxon>
        <taxon>Dipteronia</taxon>
    </lineage>
</organism>
<evidence type="ECO:0000313" key="2">
    <source>
        <dbReference type="Proteomes" id="UP001280121"/>
    </source>
</evidence>
<accession>A0AAD9TWG8</accession>
<reference evidence="1" key="1">
    <citation type="journal article" date="2023" name="Plant J.">
        <title>Genome sequences and population genomics provide insights into the demographic history, inbreeding, and mutation load of two 'living fossil' tree species of Dipteronia.</title>
        <authorList>
            <person name="Feng Y."/>
            <person name="Comes H.P."/>
            <person name="Chen J."/>
            <person name="Zhu S."/>
            <person name="Lu R."/>
            <person name="Zhang X."/>
            <person name="Li P."/>
            <person name="Qiu J."/>
            <person name="Olsen K.M."/>
            <person name="Qiu Y."/>
        </authorList>
    </citation>
    <scope>NUCLEOTIDE SEQUENCE</scope>
    <source>
        <strain evidence="1">KIB01</strain>
    </source>
</reference>
<dbReference type="Proteomes" id="UP001280121">
    <property type="component" value="Unassembled WGS sequence"/>
</dbReference>
<proteinExistence type="predicted"/>
<evidence type="ECO:0000313" key="1">
    <source>
        <dbReference type="EMBL" id="KAK2642998.1"/>
    </source>
</evidence>
<protein>
    <recommendedName>
        <fullName evidence="3">Reverse transcriptase zinc-binding domain-containing protein</fullName>
    </recommendedName>
</protein>
<dbReference type="EMBL" id="JANJYI010000007">
    <property type="protein sequence ID" value="KAK2642998.1"/>
    <property type="molecule type" value="Genomic_DNA"/>
</dbReference>
<dbReference type="AlphaFoldDB" id="A0AAD9TWG8"/>
<gene>
    <name evidence="1" type="ORF">Ddye_024761</name>
</gene>
<sequence length="141" mass="16671">MKTNIKCRVSDEDIDHVFRSCSVSCRIWEDICKDITKSNSFKTEWSSWLWENLNCNTLLLGQIPGHLLFAVTLWFIWKWRCEKVFNLRFLFPSCPSKSIMKYVKEWLDANVIGKSSTVKESRFISWSRPPLDWVKLNEDGS</sequence>
<comment type="caution">
    <text evidence="1">The sequence shown here is derived from an EMBL/GenBank/DDBJ whole genome shotgun (WGS) entry which is preliminary data.</text>
</comment>
<name>A0AAD9TWG8_9ROSI</name>
<keyword evidence="2" id="KW-1185">Reference proteome</keyword>